<name>A0A562IS07_9ACTN</name>
<keyword evidence="6" id="KW-1185">Reference proteome</keyword>
<dbReference type="OrthoDB" id="190168at2"/>
<dbReference type="GO" id="GO:0005829">
    <property type="term" value="C:cytosol"/>
    <property type="evidence" value="ECO:0007669"/>
    <property type="project" value="TreeGrafter"/>
</dbReference>
<comment type="similarity">
    <text evidence="1">Belongs to the P-Pant transferase superfamily. Gsp/Sfp/HetI/AcpT family.</text>
</comment>
<sequence>MWQVALDLPDDALVAASAVLSATERARADRGTESVRRRRIALRAALRTAAARELGCSPAEVPLRTGESGRPEVAGPAELDVTCSSSGAVGLVAVGRGVRVGIDLERVTPWAPEVLAEGWLSDAEVAALLALPARARGIAAARVWAGKEAVLKAVGCGLTVAPTLVEPGFATTPVQVAGWTVAGLATPPGTVGRIACSRPRALGPRALGPRALSPRPLRPRPLVPRPLDLDPAGGSTP</sequence>
<feature type="compositionally biased region" description="Low complexity" evidence="3">
    <location>
        <begin position="204"/>
        <end position="215"/>
    </location>
</feature>
<dbReference type="SUPFAM" id="SSF56214">
    <property type="entry name" value="4'-phosphopantetheinyl transferase"/>
    <property type="match status" value="2"/>
</dbReference>
<dbReference type="Pfam" id="PF01648">
    <property type="entry name" value="ACPS"/>
    <property type="match status" value="1"/>
</dbReference>
<dbReference type="InterPro" id="IPR037143">
    <property type="entry name" value="4-PPantetheinyl_Trfase_dom_sf"/>
</dbReference>
<dbReference type="EMBL" id="VLKF01000001">
    <property type="protein sequence ID" value="TWH73819.1"/>
    <property type="molecule type" value="Genomic_DNA"/>
</dbReference>
<dbReference type="InterPro" id="IPR008278">
    <property type="entry name" value="4-PPantetheinyl_Trfase_dom"/>
</dbReference>
<dbReference type="GO" id="GO:0000287">
    <property type="term" value="F:magnesium ion binding"/>
    <property type="evidence" value="ECO:0007669"/>
    <property type="project" value="InterPro"/>
</dbReference>
<comment type="caution">
    <text evidence="5">The sequence shown here is derived from an EMBL/GenBank/DDBJ whole genome shotgun (WGS) entry which is preliminary data.</text>
</comment>
<protein>
    <submittedName>
        <fullName evidence="5">4'-phosphopantetheinyl transferase</fullName>
    </submittedName>
</protein>
<evidence type="ECO:0000256" key="2">
    <source>
        <dbReference type="ARBA" id="ARBA00022679"/>
    </source>
</evidence>
<evidence type="ECO:0000256" key="1">
    <source>
        <dbReference type="ARBA" id="ARBA00010990"/>
    </source>
</evidence>
<dbReference type="AlphaFoldDB" id="A0A562IS07"/>
<dbReference type="GO" id="GO:0019878">
    <property type="term" value="P:lysine biosynthetic process via aminoadipic acid"/>
    <property type="evidence" value="ECO:0007669"/>
    <property type="project" value="TreeGrafter"/>
</dbReference>
<dbReference type="GO" id="GO:0008897">
    <property type="term" value="F:holo-[acyl-carrier-protein] synthase activity"/>
    <property type="evidence" value="ECO:0007669"/>
    <property type="project" value="InterPro"/>
</dbReference>
<dbReference type="PANTHER" id="PTHR12215">
    <property type="entry name" value="PHOSPHOPANTETHEINE TRANSFERASE"/>
    <property type="match status" value="1"/>
</dbReference>
<evidence type="ECO:0000256" key="3">
    <source>
        <dbReference type="SAM" id="MobiDB-lite"/>
    </source>
</evidence>
<keyword evidence="2 5" id="KW-0808">Transferase</keyword>
<dbReference type="RefSeq" id="WP_153357505.1">
    <property type="nucleotide sequence ID" value="NZ_ML762481.1"/>
</dbReference>
<reference evidence="5 6" key="1">
    <citation type="submission" date="2019-07" db="EMBL/GenBank/DDBJ databases">
        <title>R&amp;d 2014.</title>
        <authorList>
            <person name="Klenk H.-P."/>
        </authorList>
    </citation>
    <scope>NUCLEOTIDE SEQUENCE [LARGE SCALE GENOMIC DNA]</scope>
    <source>
        <strain evidence="5 6">DSM 45764</strain>
    </source>
</reference>
<dbReference type="PANTHER" id="PTHR12215:SF10">
    <property type="entry name" value="L-AMINOADIPATE-SEMIALDEHYDE DEHYDROGENASE-PHOSPHOPANTETHEINYL TRANSFERASE"/>
    <property type="match status" value="1"/>
</dbReference>
<proteinExistence type="inferred from homology"/>
<dbReference type="Gene3D" id="3.90.470.20">
    <property type="entry name" value="4'-phosphopantetheinyl transferase domain"/>
    <property type="match status" value="1"/>
</dbReference>
<organism evidence="5 6">
    <name type="scientific">Modestobacter roseus</name>
    <dbReference type="NCBI Taxonomy" id="1181884"/>
    <lineage>
        <taxon>Bacteria</taxon>
        <taxon>Bacillati</taxon>
        <taxon>Actinomycetota</taxon>
        <taxon>Actinomycetes</taxon>
        <taxon>Geodermatophilales</taxon>
        <taxon>Geodermatophilaceae</taxon>
        <taxon>Modestobacter</taxon>
    </lineage>
</organism>
<gene>
    <name evidence="5" type="ORF">JD78_02343</name>
</gene>
<evidence type="ECO:0000313" key="6">
    <source>
        <dbReference type="Proteomes" id="UP000321490"/>
    </source>
</evidence>
<dbReference type="Proteomes" id="UP000321490">
    <property type="component" value="Unassembled WGS sequence"/>
</dbReference>
<evidence type="ECO:0000313" key="5">
    <source>
        <dbReference type="EMBL" id="TWH73819.1"/>
    </source>
</evidence>
<feature type="domain" description="4'-phosphopantetheinyl transferase" evidence="4">
    <location>
        <begin position="99"/>
        <end position="163"/>
    </location>
</feature>
<feature type="compositionally biased region" description="Low complexity" evidence="3">
    <location>
        <begin position="225"/>
        <end position="237"/>
    </location>
</feature>
<feature type="region of interest" description="Disordered" evidence="3">
    <location>
        <begin position="201"/>
        <end position="237"/>
    </location>
</feature>
<accession>A0A562IS07</accession>
<dbReference type="InterPro" id="IPR050559">
    <property type="entry name" value="P-Pant_transferase_sf"/>
</dbReference>
<evidence type="ECO:0000259" key="4">
    <source>
        <dbReference type="Pfam" id="PF01648"/>
    </source>
</evidence>